<gene>
    <name evidence="1" type="ORF">EBQ26_06445</name>
</gene>
<dbReference type="Proteomes" id="UP000267521">
    <property type="component" value="Unassembled WGS sequence"/>
</dbReference>
<evidence type="ECO:0008006" key="3">
    <source>
        <dbReference type="Google" id="ProtNLM"/>
    </source>
</evidence>
<sequence length="216" mass="23628">MTPAPKAFTEQDRVRLTVVDGPPDQARLHTPHGLVTGGDGLQYFVDNGQVRSLDAQWHVRTLNLPSLQPGDVALDLDVDAQGQVHLLAYNATSDLYGWHQLGVVGPHGQRRDFAISGYGRPNVSMAVKNGVLLLAVRDDALEEKWSAIYRIAWGVQEGQTLTQAKQVLGGAEIPAVPEDYLNAPVRYRLPNVRDIHFVGNALWISVAQAVLAIEID</sequence>
<evidence type="ECO:0000313" key="1">
    <source>
        <dbReference type="EMBL" id="RMW98934.1"/>
    </source>
</evidence>
<proteinExistence type="predicted"/>
<accession>A0A3M6Q818</accession>
<dbReference type="EMBL" id="RDQM01000006">
    <property type="protein sequence ID" value="RMW98934.1"/>
    <property type="molecule type" value="Genomic_DNA"/>
</dbReference>
<name>A0A3M6Q818_9BURK</name>
<organism evidence="1 2">
    <name type="scientific">Allofranklinella schreckenbergeri</name>
    <dbReference type="NCBI Taxonomy" id="1076744"/>
    <lineage>
        <taxon>Bacteria</taxon>
        <taxon>Pseudomonadati</taxon>
        <taxon>Pseudomonadota</taxon>
        <taxon>Betaproteobacteria</taxon>
        <taxon>Burkholderiales</taxon>
        <taxon>Comamonadaceae</taxon>
        <taxon>Allofranklinella</taxon>
    </lineage>
</organism>
<dbReference type="AlphaFoldDB" id="A0A3M6Q818"/>
<protein>
    <recommendedName>
        <fullName evidence="3">Lectin</fullName>
    </recommendedName>
</protein>
<reference evidence="1 2" key="1">
    <citation type="submission" date="2018-10" db="EMBL/GenBank/DDBJ databases">
        <title>Comamonadaceae CDC group NO-1 genome sequencing and assembly.</title>
        <authorList>
            <person name="Bernier A.-M."/>
            <person name="Bernard K."/>
        </authorList>
    </citation>
    <scope>NUCLEOTIDE SEQUENCE [LARGE SCALE GENOMIC DNA]</scope>
    <source>
        <strain evidence="1 2">NML970147</strain>
    </source>
</reference>
<comment type="caution">
    <text evidence="1">The sequence shown here is derived from an EMBL/GenBank/DDBJ whole genome shotgun (WGS) entry which is preliminary data.</text>
</comment>
<evidence type="ECO:0000313" key="2">
    <source>
        <dbReference type="Proteomes" id="UP000267521"/>
    </source>
</evidence>